<evidence type="ECO:0000256" key="2">
    <source>
        <dbReference type="ARBA" id="ARBA00008782"/>
    </source>
</evidence>
<dbReference type="PANTHER" id="PTHR35784">
    <property type="entry name" value="MEDIATOR OF RNA POLYMERASE II TRANSCRIPTION SUBUNIT 5"/>
    <property type="match status" value="1"/>
</dbReference>
<evidence type="ECO:0000256" key="8">
    <source>
        <dbReference type="ARBA" id="ARBA00031256"/>
    </source>
</evidence>
<accession>A0AAD5UY90</accession>
<proteinExistence type="inferred from homology"/>
<protein>
    <recommendedName>
        <fullName evidence="3">Mediator of RNA polymerase II transcription subunit 5</fullName>
    </recommendedName>
    <alternativeName>
        <fullName evidence="8">Mediator complex subunit 5</fullName>
    </alternativeName>
</protein>
<keyword evidence="5" id="KW-0010">Activator</keyword>
<evidence type="ECO:0000256" key="3">
    <source>
        <dbReference type="ARBA" id="ARBA00020628"/>
    </source>
</evidence>
<keyword evidence="4" id="KW-0805">Transcription regulation</keyword>
<dbReference type="EMBL" id="JANAWD010000351">
    <property type="protein sequence ID" value="KAJ3480876.1"/>
    <property type="molecule type" value="Genomic_DNA"/>
</dbReference>
<evidence type="ECO:0000313" key="9">
    <source>
        <dbReference type="EMBL" id="KAJ3480876.1"/>
    </source>
</evidence>
<comment type="similarity">
    <text evidence="2">Belongs to the Mediator complex subunit 5 family.</text>
</comment>
<name>A0AAD5UY90_9APHY</name>
<evidence type="ECO:0000256" key="1">
    <source>
        <dbReference type="ARBA" id="ARBA00004123"/>
    </source>
</evidence>
<keyword evidence="6" id="KW-0804">Transcription</keyword>
<keyword evidence="10" id="KW-1185">Reference proteome</keyword>
<evidence type="ECO:0000313" key="10">
    <source>
        <dbReference type="Proteomes" id="UP001212997"/>
    </source>
</evidence>
<gene>
    <name evidence="9" type="ORF">NLI96_g8041</name>
</gene>
<dbReference type="AlphaFoldDB" id="A0AAD5UY90"/>
<evidence type="ECO:0000256" key="7">
    <source>
        <dbReference type="ARBA" id="ARBA00023242"/>
    </source>
</evidence>
<dbReference type="GO" id="GO:0006357">
    <property type="term" value="P:regulation of transcription by RNA polymerase II"/>
    <property type="evidence" value="ECO:0007669"/>
    <property type="project" value="InterPro"/>
</dbReference>
<dbReference type="PANTHER" id="PTHR35784:SF1">
    <property type="entry name" value="MEDIATOR OF RNA POLYMERASE II TRANSCRIPTION SUBUNIT 5"/>
    <property type="match status" value="1"/>
</dbReference>
<comment type="caution">
    <text evidence="9">The sequence shown here is derived from an EMBL/GenBank/DDBJ whole genome shotgun (WGS) entry which is preliminary data.</text>
</comment>
<organism evidence="9 10">
    <name type="scientific">Meripilus lineatus</name>
    <dbReference type="NCBI Taxonomy" id="2056292"/>
    <lineage>
        <taxon>Eukaryota</taxon>
        <taxon>Fungi</taxon>
        <taxon>Dikarya</taxon>
        <taxon>Basidiomycota</taxon>
        <taxon>Agaricomycotina</taxon>
        <taxon>Agaricomycetes</taxon>
        <taxon>Polyporales</taxon>
        <taxon>Meripilaceae</taxon>
        <taxon>Meripilus</taxon>
    </lineage>
</organism>
<evidence type="ECO:0000256" key="5">
    <source>
        <dbReference type="ARBA" id="ARBA00023159"/>
    </source>
</evidence>
<dbReference type="GO" id="GO:0003712">
    <property type="term" value="F:transcription coregulator activity"/>
    <property type="evidence" value="ECO:0007669"/>
    <property type="project" value="InterPro"/>
</dbReference>
<keyword evidence="7" id="KW-0539">Nucleus</keyword>
<reference evidence="9" key="1">
    <citation type="submission" date="2022-07" db="EMBL/GenBank/DDBJ databases">
        <title>Genome Sequence of Physisporinus lineatus.</title>
        <authorList>
            <person name="Buettner E."/>
        </authorList>
    </citation>
    <scope>NUCLEOTIDE SEQUENCE</scope>
    <source>
        <strain evidence="9">VT162</strain>
    </source>
</reference>
<dbReference type="GO" id="GO:0016592">
    <property type="term" value="C:mediator complex"/>
    <property type="evidence" value="ECO:0007669"/>
    <property type="project" value="InterPro"/>
</dbReference>
<comment type="subcellular location">
    <subcellularLocation>
        <location evidence="1">Nucleus</location>
    </subcellularLocation>
</comment>
<dbReference type="Proteomes" id="UP001212997">
    <property type="component" value="Unassembled WGS sequence"/>
</dbReference>
<dbReference type="InterPro" id="IPR014801">
    <property type="entry name" value="Mediator_Med5_fun"/>
</dbReference>
<evidence type="ECO:0000256" key="6">
    <source>
        <dbReference type="ARBA" id="ARBA00023163"/>
    </source>
</evidence>
<evidence type="ECO:0000256" key="4">
    <source>
        <dbReference type="ARBA" id="ARBA00023015"/>
    </source>
</evidence>
<sequence length="680" mass="74619">MLLGEDAKAAREAQMAHNRQFSLGKGDIVGPNSDTDIVSCGLLLNALISRRASEFGSGDGLRVTAVLVAFIRWSSWSPHVFYSQILLASITGLAQAVSSDANTHNVMLWRAFVIGRLPRLLSEAEKAVALEGKSEADWRAAMYHALNSVIMRADLLQKCDASLVEPENGGEIPKHSESFFGQLLHELSAAGLIDQPSQTNIASNYPTDFQSKILSEARESGMDIEMFFMKTYLDSRIPSEGNPEDATGIVEKAWKYPCCHAAFAEIIRKRYTNAATSLDIEALSYVCKLLSIHEPALEILVLHTKLTDLLALGLALLEDYDCETVGDPQTAVSHLGDVVLFLQFALVRYNLSTSSFNVNGRKLTLDLLNSAAVSYRPDEMSPEDAKAFTAWFKALFDSNSEGIEDTILRSTKPKRQIHAPIHLDVLQTLLQSESCPPLVLRLSAASILRTIPQPKPPGPQPEPIDFKPIRQIATKALKLPDEEQPKGIPFTTKPDWTIQPRRAIQEAFAAARAGKAPSIDVDSCLLFAIPTKFLNTMWSELVNASASSLGDIETPRRVATFILSTPRSPRSPPLLPIFLHVVLPPIIASFDHIPQPPDIVVTLMCAVISSALTAALHTEWALLSVCQETRYVLGHSVVGMARRLGADLRNQGSTMGRVVFQRLSSSHSFVTNFPTFMTEM</sequence>